<dbReference type="OrthoDB" id="5443984at2"/>
<protein>
    <submittedName>
        <fullName evidence="5">M20/M25/M40 family metallo-hydrolase</fullName>
    </submittedName>
</protein>
<dbReference type="PANTHER" id="PTHR43270:SF4">
    <property type="entry name" value="CARNOSINE DIPEPTIDASE 2, ISOFORM A"/>
    <property type="match status" value="1"/>
</dbReference>
<dbReference type="Pfam" id="PF07687">
    <property type="entry name" value="M20_dimer"/>
    <property type="match status" value="1"/>
</dbReference>
<keyword evidence="3 5" id="KW-0378">Hydrolase</keyword>
<accession>A0A4U1IZX7</accession>
<dbReference type="GO" id="GO:0046872">
    <property type="term" value="F:metal ion binding"/>
    <property type="evidence" value="ECO:0007669"/>
    <property type="project" value="UniProtKB-KW"/>
</dbReference>
<dbReference type="Gene3D" id="3.40.630.10">
    <property type="entry name" value="Zn peptidases"/>
    <property type="match status" value="1"/>
</dbReference>
<dbReference type="GO" id="GO:0006508">
    <property type="term" value="P:proteolysis"/>
    <property type="evidence" value="ECO:0007669"/>
    <property type="project" value="UniProtKB-KW"/>
</dbReference>
<sequence length="474" mass="51574">MTTKLDKSHAEAFSERIWEQEILPALTDYIRIPCKSPSFDRAWRENGHMERAVALIEQWCRAQPVPGLQVEVVRLEGRTPVIFMEIPGKGDDTVLLYGHLDKQPEMTGWAEGKGPWEPVREGDKLYGRGGADDGYSAFASVAALRLLAEQGLPHARCVVLIEACEESGSFDLPAYIDALAPRIGKPSLVVCLDSGCGNYDQLWTTTSLRGLVQGTLEVRILREGVHSGSASGVAASSFRILRQLLSRVEDERTGRILLDELFAVVPEQRIAQAEAAAAVLGDAVYTEMPWAAGARPMADDNKQLLLNRTWRPALSVTGVDGIPPIASAGNVLRPFTKVKLSMRIPPRVNPRRAADALKRALEANPPYGADVTFTLSEPSEGWDAPPLAPWLDEAMQRASQAFFGQPAMAFGEGGTIPFMAMLGEKFPEAQYLITGVLGPQSNAHGPNEFLHIRCGKKLTACVASVIADHFTRGA</sequence>
<proteinExistence type="predicted"/>
<dbReference type="RefSeq" id="WP_136933398.1">
    <property type="nucleotide sequence ID" value="NZ_SSMQ01000048.1"/>
</dbReference>
<name>A0A4U1IZX7_9BACT</name>
<dbReference type="SUPFAM" id="SSF53187">
    <property type="entry name" value="Zn-dependent exopeptidases"/>
    <property type="match status" value="1"/>
</dbReference>
<evidence type="ECO:0000256" key="2">
    <source>
        <dbReference type="ARBA" id="ARBA00022723"/>
    </source>
</evidence>
<dbReference type="InterPro" id="IPR002933">
    <property type="entry name" value="Peptidase_M20"/>
</dbReference>
<organism evidence="5 6">
    <name type="scientific">Polyangium fumosum</name>
    <dbReference type="NCBI Taxonomy" id="889272"/>
    <lineage>
        <taxon>Bacteria</taxon>
        <taxon>Pseudomonadati</taxon>
        <taxon>Myxococcota</taxon>
        <taxon>Polyangia</taxon>
        <taxon>Polyangiales</taxon>
        <taxon>Polyangiaceae</taxon>
        <taxon>Polyangium</taxon>
    </lineage>
</organism>
<dbReference type="InterPro" id="IPR051458">
    <property type="entry name" value="Cyt/Met_Dipeptidase"/>
</dbReference>
<dbReference type="AlphaFoldDB" id="A0A4U1IZX7"/>
<evidence type="ECO:0000256" key="1">
    <source>
        <dbReference type="ARBA" id="ARBA00022670"/>
    </source>
</evidence>
<keyword evidence="1" id="KW-0645">Protease</keyword>
<dbReference type="Proteomes" id="UP000309215">
    <property type="component" value="Unassembled WGS sequence"/>
</dbReference>
<feature type="domain" description="Peptidase M20 dimerisation" evidence="4">
    <location>
        <begin position="207"/>
        <end position="365"/>
    </location>
</feature>
<dbReference type="Pfam" id="PF01546">
    <property type="entry name" value="Peptidase_M20"/>
    <property type="match status" value="1"/>
</dbReference>
<dbReference type="EMBL" id="SSMQ01000048">
    <property type="protein sequence ID" value="TKD00283.1"/>
    <property type="molecule type" value="Genomic_DNA"/>
</dbReference>
<keyword evidence="2" id="KW-0479">Metal-binding</keyword>
<evidence type="ECO:0000313" key="6">
    <source>
        <dbReference type="Proteomes" id="UP000309215"/>
    </source>
</evidence>
<dbReference type="PANTHER" id="PTHR43270">
    <property type="entry name" value="BETA-ALA-HIS DIPEPTIDASE"/>
    <property type="match status" value="1"/>
</dbReference>
<dbReference type="InterPro" id="IPR011650">
    <property type="entry name" value="Peptidase_M20_dimer"/>
</dbReference>
<dbReference type="CDD" id="cd05682">
    <property type="entry name" value="M20_dipept_dapE"/>
    <property type="match status" value="1"/>
</dbReference>
<reference evidence="5 6" key="1">
    <citation type="submission" date="2019-04" db="EMBL/GenBank/DDBJ databases">
        <authorList>
            <person name="Li Y."/>
            <person name="Wang J."/>
        </authorList>
    </citation>
    <scope>NUCLEOTIDE SEQUENCE [LARGE SCALE GENOMIC DNA]</scope>
    <source>
        <strain evidence="5 6">DSM 14668</strain>
    </source>
</reference>
<dbReference type="Gene3D" id="3.30.70.360">
    <property type="match status" value="1"/>
</dbReference>
<gene>
    <name evidence="5" type="ORF">E8A74_34825</name>
</gene>
<evidence type="ECO:0000256" key="3">
    <source>
        <dbReference type="ARBA" id="ARBA00022801"/>
    </source>
</evidence>
<comment type="caution">
    <text evidence="5">The sequence shown here is derived from an EMBL/GenBank/DDBJ whole genome shotgun (WGS) entry which is preliminary data.</text>
</comment>
<evidence type="ECO:0000259" key="4">
    <source>
        <dbReference type="Pfam" id="PF07687"/>
    </source>
</evidence>
<evidence type="ECO:0000313" key="5">
    <source>
        <dbReference type="EMBL" id="TKD00283.1"/>
    </source>
</evidence>
<dbReference type="GO" id="GO:0008233">
    <property type="term" value="F:peptidase activity"/>
    <property type="evidence" value="ECO:0007669"/>
    <property type="project" value="UniProtKB-KW"/>
</dbReference>
<keyword evidence="6" id="KW-1185">Reference proteome</keyword>